<dbReference type="AlphaFoldDB" id="A0A2A2LTQ5"/>
<protein>
    <recommendedName>
        <fullName evidence="2">CLEC16A/TT9 C-terminal domain-containing protein</fullName>
    </recommendedName>
</protein>
<keyword evidence="4" id="KW-1185">Reference proteome</keyword>
<dbReference type="Pfam" id="PF19439">
    <property type="entry name" value="CLEC16A_C"/>
    <property type="match status" value="1"/>
</dbReference>
<reference evidence="3 4" key="1">
    <citation type="journal article" date="2017" name="Curr. Biol.">
        <title>Genome architecture and evolution of a unichromosomal asexual nematode.</title>
        <authorList>
            <person name="Fradin H."/>
            <person name="Zegar C."/>
            <person name="Gutwein M."/>
            <person name="Lucas J."/>
            <person name="Kovtun M."/>
            <person name="Corcoran D."/>
            <person name="Baugh L.R."/>
            <person name="Kiontke K."/>
            <person name="Gunsalus K."/>
            <person name="Fitch D.H."/>
            <person name="Piano F."/>
        </authorList>
    </citation>
    <scope>NUCLEOTIDE SEQUENCE [LARGE SCALE GENOMIC DNA]</scope>
    <source>
        <strain evidence="3">PF1309</strain>
    </source>
</reference>
<dbReference type="GO" id="GO:0016197">
    <property type="term" value="P:endosomal transport"/>
    <property type="evidence" value="ECO:0007669"/>
    <property type="project" value="TreeGrafter"/>
</dbReference>
<evidence type="ECO:0000313" key="4">
    <source>
        <dbReference type="Proteomes" id="UP000218231"/>
    </source>
</evidence>
<dbReference type="STRING" id="2018661.A0A2A2LTQ5"/>
<evidence type="ECO:0000259" key="2">
    <source>
        <dbReference type="Pfam" id="PF19439"/>
    </source>
</evidence>
<dbReference type="PANTHER" id="PTHR21481">
    <property type="entry name" value="PROTEIN CLEC16A"/>
    <property type="match status" value="1"/>
</dbReference>
<comment type="caution">
    <text evidence="3">The sequence shown here is derived from an EMBL/GenBank/DDBJ whole genome shotgun (WGS) entry which is preliminary data.</text>
</comment>
<feature type="compositionally biased region" description="Low complexity" evidence="1">
    <location>
        <begin position="370"/>
        <end position="381"/>
    </location>
</feature>
<dbReference type="GO" id="GO:0005770">
    <property type="term" value="C:late endosome"/>
    <property type="evidence" value="ECO:0007669"/>
    <property type="project" value="TreeGrafter"/>
</dbReference>
<dbReference type="OrthoDB" id="294052at2759"/>
<feature type="region of interest" description="Disordered" evidence="1">
    <location>
        <begin position="1"/>
        <end position="52"/>
    </location>
</feature>
<feature type="compositionally biased region" description="Low complexity" evidence="1">
    <location>
        <begin position="405"/>
        <end position="423"/>
    </location>
</feature>
<dbReference type="PANTHER" id="PTHR21481:SF0">
    <property type="entry name" value="PROTEIN CLEC16A"/>
    <property type="match status" value="1"/>
</dbReference>
<proteinExistence type="predicted"/>
<dbReference type="GO" id="GO:0005794">
    <property type="term" value="C:Golgi apparatus"/>
    <property type="evidence" value="ECO:0007669"/>
    <property type="project" value="TreeGrafter"/>
</dbReference>
<dbReference type="Proteomes" id="UP000218231">
    <property type="component" value="Unassembled WGS sequence"/>
</dbReference>
<gene>
    <name evidence="3" type="ORF">WR25_16669</name>
</gene>
<dbReference type="GO" id="GO:0007034">
    <property type="term" value="P:vacuolar transport"/>
    <property type="evidence" value="ECO:0007669"/>
    <property type="project" value="TreeGrafter"/>
</dbReference>
<feature type="region of interest" description="Disordered" evidence="1">
    <location>
        <begin position="370"/>
        <end position="423"/>
    </location>
</feature>
<dbReference type="InterPro" id="IPR045820">
    <property type="entry name" value="CLEC16A/TT9_C"/>
</dbReference>
<feature type="domain" description="CLEC16A/TT9 C-terminal" evidence="2">
    <location>
        <begin position="36"/>
        <end position="345"/>
    </location>
</feature>
<evidence type="ECO:0000313" key="3">
    <source>
        <dbReference type="EMBL" id="PAV89624.1"/>
    </source>
</evidence>
<feature type="compositionally biased region" description="Basic and acidic residues" evidence="1">
    <location>
        <begin position="41"/>
        <end position="52"/>
    </location>
</feature>
<dbReference type="GO" id="GO:1901096">
    <property type="term" value="P:regulation of autophagosome maturation"/>
    <property type="evidence" value="ECO:0007669"/>
    <property type="project" value="TreeGrafter"/>
</dbReference>
<sequence>MSEQKGIEVAQGENSNSADEGLDALDEEGRMRSQTGTPSEAEERFQTPPEERHCDGRVMDALLSIVDAVGKDGNRVRPITLELACLVTRQILLAIEDEAIPNVIAELTRKVKQSLVDKLAPYVNTEQLFLEWFEDEYAEFEVNHIKLDVIGYELLLPPANTVMSGLPLHKRLPSGFEERIRTNILFYLHVRKLEREMTGEADHELPLKVANDDAVDVGDCINLNNSDLLSCTIVMSKSGERLSRFLVTDRLQLILVEPDSKRAGWAVVRFVGLLQDTQISGDSTDSKSLHIVVEGQPTRNRKRQAVLTAKFLFDDHIRCMAAKQRLTKGRQTARTLKLQAICDALGIQRKDMVSPRNPFRIVKGCAPGSVRKSISASSSSRSLRDQPPLAADSSSQSIPDDPLPSSGSGTSSNANSVGAIKHV</sequence>
<evidence type="ECO:0000256" key="1">
    <source>
        <dbReference type="SAM" id="MobiDB-lite"/>
    </source>
</evidence>
<dbReference type="EMBL" id="LIAE01006434">
    <property type="protein sequence ID" value="PAV89624.1"/>
    <property type="molecule type" value="Genomic_DNA"/>
</dbReference>
<name>A0A2A2LTQ5_9BILA</name>
<accession>A0A2A2LTQ5</accession>
<dbReference type="InterPro" id="IPR039272">
    <property type="entry name" value="CLEC16A/TT9"/>
</dbReference>
<organism evidence="3 4">
    <name type="scientific">Diploscapter pachys</name>
    <dbReference type="NCBI Taxonomy" id="2018661"/>
    <lineage>
        <taxon>Eukaryota</taxon>
        <taxon>Metazoa</taxon>
        <taxon>Ecdysozoa</taxon>
        <taxon>Nematoda</taxon>
        <taxon>Chromadorea</taxon>
        <taxon>Rhabditida</taxon>
        <taxon>Rhabditina</taxon>
        <taxon>Rhabditomorpha</taxon>
        <taxon>Rhabditoidea</taxon>
        <taxon>Rhabditidae</taxon>
        <taxon>Diploscapter</taxon>
    </lineage>
</organism>